<evidence type="ECO:0000313" key="5">
    <source>
        <dbReference type="Proteomes" id="UP001359485"/>
    </source>
</evidence>
<organism evidence="4 6">
    <name type="scientific">Polyplax serrata</name>
    <name type="common">Common mouse louse</name>
    <dbReference type="NCBI Taxonomy" id="468196"/>
    <lineage>
        <taxon>Eukaryota</taxon>
        <taxon>Metazoa</taxon>
        <taxon>Ecdysozoa</taxon>
        <taxon>Arthropoda</taxon>
        <taxon>Hexapoda</taxon>
        <taxon>Insecta</taxon>
        <taxon>Pterygota</taxon>
        <taxon>Neoptera</taxon>
        <taxon>Paraneoptera</taxon>
        <taxon>Psocodea</taxon>
        <taxon>Troctomorpha</taxon>
        <taxon>Phthiraptera</taxon>
        <taxon>Anoplura</taxon>
        <taxon>Polyplacidae</taxon>
        <taxon>Polyplax</taxon>
    </lineage>
</organism>
<gene>
    <name evidence="4" type="ORF">RUM43_012311</name>
    <name evidence="3" type="ORF">RUM44_002405</name>
</gene>
<keyword evidence="1" id="KW-0812">Transmembrane</keyword>
<feature type="chain" id="PRO_5042814467" evidence="2">
    <location>
        <begin position="24"/>
        <end position="170"/>
    </location>
</feature>
<feature type="signal peptide" evidence="2">
    <location>
        <begin position="1"/>
        <end position="23"/>
    </location>
</feature>
<protein>
    <submittedName>
        <fullName evidence="4">Uncharacterized protein</fullName>
    </submittedName>
</protein>
<dbReference type="EMBL" id="JAWJWF010000050">
    <property type="protein sequence ID" value="KAK6617963.1"/>
    <property type="molecule type" value="Genomic_DNA"/>
</dbReference>
<evidence type="ECO:0000256" key="1">
    <source>
        <dbReference type="SAM" id="Phobius"/>
    </source>
</evidence>
<reference evidence="4 6" key="1">
    <citation type="submission" date="2023-10" db="EMBL/GenBank/DDBJ databases">
        <title>Genomes of two closely related lineages of the louse Polyplax serrata with different host specificities.</title>
        <authorList>
            <person name="Martinu J."/>
            <person name="Tarabai H."/>
            <person name="Stefka J."/>
            <person name="Hypsa V."/>
        </authorList>
    </citation>
    <scope>NUCLEOTIDE SEQUENCE [LARGE SCALE GENOMIC DNA]</scope>
    <source>
        <strain evidence="3">98ZLc_SE</strain>
        <strain evidence="4">HR10_N</strain>
    </source>
</reference>
<dbReference type="AlphaFoldDB" id="A0AAN8NRE9"/>
<keyword evidence="1" id="KW-0472">Membrane</keyword>
<keyword evidence="2" id="KW-0732">Signal</keyword>
<evidence type="ECO:0000313" key="3">
    <source>
        <dbReference type="EMBL" id="KAK6617963.1"/>
    </source>
</evidence>
<sequence>MKSSVIVLFNIILILEIVCSVWCKEILSQRSCCPTGQNKANGIKSNTELSRLARDVETGRGISSEDYHDVEKPKAEKPWLGYYDFLITEGSYKFWVVFQLFTIGILIYSAFAAIYYAKYTINDYENYDDYLFGRSARSIRSVPSTQTAFLGLPVETYLQIFNAISNYGNK</sequence>
<evidence type="ECO:0000313" key="4">
    <source>
        <dbReference type="EMBL" id="KAK6619554.1"/>
    </source>
</evidence>
<evidence type="ECO:0000256" key="2">
    <source>
        <dbReference type="SAM" id="SignalP"/>
    </source>
</evidence>
<evidence type="ECO:0000313" key="6">
    <source>
        <dbReference type="Proteomes" id="UP001372834"/>
    </source>
</evidence>
<keyword evidence="1" id="KW-1133">Transmembrane helix</keyword>
<proteinExistence type="predicted"/>
<dbReference type="Proteomes" id="UP001372834">
    <property type="component" value="Unassembled WGS sequence"/>
</dbReference>
<feature type="transmembrane region" description="Helical" evidence="1">
    <location>
        <begin position="94"/>
        <end position="117"/>
    </location>
</feature>
<keyword evidence="5" id="KW-1185">Reference proteome</keyword>
<name>A0AAN8NRE9_POLSC</name>
<dbReference type="EMBL" id="JAWJWE010000040">
    <property type="protein sequence ID" value="KAK6619554.1"/>
    <property type="molecule type" value="Genomic_DNA"/>
</dbReference>
<dbReference type="Proteomes" id="UP001359485">
    <property type="component" value="Unassembled WGS sequence"/>
</dbReference>
<comment type="caution">
    <text evidence="4">The sequence shown here is derived from an EMBL/GenBank/DDBJ whole genome shotgun (WGS) entry which is preliminary data.</text>
</comment>
<accession>A0AAN8NRE9</accession>